<evidence type="ECO:0000313" key="2">
    <source>
        <dbReference type="Proteomes" id="UP000800200"/>
    </source>
</evidence>
<gene>
    <name evidence="1" type="ORF">K469DRAFT_709633</name>
</gene>
<dbReference type="Proteomes" id="UP000800200">
    <property type="component" value="Unassembled WGS sequence"/>
</dbReference>
<accession>A0A6A6EW55</accession>
<evidence type="ECO:0000313" key="1">
    <source>
        <dbReference type="EMBL" id="KAF2194126.1"/>
    </source>
</evidence>
<proteinExistence type="predicted"/>
<dbReference type="AlphaFoldDB" id="A0A6A6EW55"/>
<evidence type="ECO:0008006" key="3">
    <source>
        <dbReference type="Google" id="ProtNLM"/>
    </source>
</evidence>
<reference evidence="1" key="1">
    <citation type="journal article" date="2020" name="Stud. Mycol.">
        <title>101 Dothideomycetes genomes: a test case for predicting lifestyles and emergence of pathogens.</title>
        <authorList>
            <person name="Haridas S."/>
            <person name="Albert R."/>
            <person name="Binder M."/>
            <person name="Bloem J."/>
            <person name="Labutti K."/>
            <person name="Salamov A."/>
            <person name="Andreopoulos B."/>
            <person name="Baker S."/>
            <person name="Barry K."/>
            <person name="Bills G."/>
            <person name="Bluhm B."/>
            <person name="Cannon C."/>
            <person name="Castanera R."/>
            <person name="Culley D."/>
            <person name="Daum C."/>
            <person name="Ezra D."/>
            <person name="Gonzalez J."/>
            <person name="Henrissat B."/>
            <person name="Kuo A."/>
            <person name="Liang C."/>
            <person name="Lipzen A."/>
            <person name="Lutzoni F."/>
            <person name="Magnuson J."/>
            <person name="Mondo S."/>
            <person name="Nolan M."/>
            <person name="Ohm R."/>
            <person name="Pangilinan J."/>
            <person name="Park H.-J."/>
            <person name="Ramirez L."/>
            <person name="Alfaro M."/>
            <person name="Sun H."/>
            <person name="Tritt A."/>
            <person name="Yoshinaga Y."/>
            <person name="Zwiers L.-H."/>
            <person name="Turgeon B."/>
            <person name="Goodwin S."/>
            <person name="Spatafora J."/>
            <person name="Crous P."/>
            <person name="Grigoriev I."/>
        </authorList>
    </citation>
    <scope>NUCLEOTIDE SEQUENCE</scope>
    <source>
        <strain evidence="1">CBS 207.26</strain>
    </source>
</reference>
<name>A0A6A6EW55_9PEZI</name>
<protein>
    <recommendedName>
        <fullName evidence="3">Metallo-beta-lactamase domain-containing protein</fullName>
    </recommendedName>
</protein>
<sequence length="56" mass="6494">MKGLHSGARIFRLRSHGVTIVLDAWLKRPSSIPTYLKIDEVDECDYILISHIHLDY</sequence>
<dbReference type="EMBL" id="ML994612">
    <property type="protein sequence ID" value="KAF2194126.1"/>
    <property type="molecule type" value="Genomic_DNA"/>
</dbReference>
<keyword evidence="2" id="KW-1185">Reference proteome</keyword>
<dbReference type="OrthoDB" id="4311043at2759"/>
<dbReference type="Gene3D" id="3.60.15.10">
    <property type="entry name" value="Ribonuclease Z/Hydroxyacylglutathione hydrolase-like"/>
    <property type="match status" value="1"/>
</dbReference>
<organism evidence="1 2">
    <name type="scientific">Zopfia rhizophila CBS 207.26</name>
    <dbReference type="NCBI Taxonomy" id="1314779"/>
    <lineage>
        <taxon>Eukaryota</taxon>
        <taxon>Fungi</taxon>
        <taxon>Dikarya</taxon>
        <taxon>Ascomycota</taxon>
        <taxon>Pezizomycotina</taxon>
        <taxon>Dothideomycetes</taxon>
        <taxon>Dothideomycetes incertae sedis</taxon>
        <taxon>Zopfiaceae</taxon>
        <taxon>Zopfia</taxon>
    </lineage>
</organism>
<dbReference type="SUPFAM" id="SSF56281">
    <property type="entry name" value="Metallo-hydrolase/oxidoreductase"/>
    <property type="match status" value="1"/>
</dbReference>
<dbReference type="InterPro" id="IPR036866">
    <property type="entry name" value="RibonucZ/Hydroxyglut_hydro"/>
</dbReference>